<protein>
    <submittedName>
        <fullName evidence="1">S-locus pollen protein 11-1</fullName>
    </submittedName>
</protein>
<name>Q6TGF5_RAPSA</name>
<reference evidence="1" key="1">
    <citation type="submission" date="2003-09" db="EMBL/GenBank/DDBJ databases">
        <title>Identification of S Locus Genes SLG, SRK and SP11/SCR Based on PCR-RFLP and DNA Sequencing in Inbred Lines of Radish (Raphanus sativus L.).</title>
        <authorList>
            <person name="Kim H.J."/>
            <person name="Park J.I."/>
            <person name="Watanabe M."/>
            <person name="Nou I.S."/>
        </authorList>
    </citation>
    <scope>NUCLEOTIDE SEQUENCE</scope>
    <source>
        <strain evidence="1">S54</strain>
    </source>
</reference>
<proteinExistence type="predicted"/>
<gene>
    <name evidence="1" type="primary">SP11-1</name>
</gene>
<organism evidence="1">
    <name type="scientific">Raphanus sativus</name>
    <name type="common">Radish</name>
    <name type="synonym">Raphanus raphanistrum var. sativus</name>
    <dbReference type="NCBI Taxonomy" id="3726"/>
    <lineage>
        <taxon>Eukaryota</taxon>
        <taxon>Viridiplantae</taxon>
        <taxon>Streptophyta</taxon>
        <taxon>Embryophyta</taxon>
        <taxon>Tracheophyta</taxon>
        <taxon>Spermatophyta</taxon>
        <taxon>Magnoliopsida</taxon>
        <taxon>eudicotyledons</taxon>
        <taxon>Gunneridae</taxon>
        <taxon>Pentapetalae</taxon>
        <taxon>rosids</taxon>
        <taxon>malvids</taxon>
        <taxon>Brassicales</taxon>
        <taxon>Brassicaceae</taxon>
        <taxon>Brassiceae</taxon>
        <taxon>Raphanus</taxon>
    </lineage>
</organism>
<evidence type="ECO:0000313" key="1">
    <source>
        <dbReference type="EMBL" id="AAQ98288.1"/>
    </source>
</evidence>
<dbReference type="EMBL" id="AY422009">
    <property type="protein sequence ID" value="AAQ98288.1"/>
    <property type="molecule type" value="Genomic_DNA"/>
</dbReference>
<dbReference type="AlphaFoldDB" id="Q6TGF5"/>
<accession>Q6TGF5</accession>
<sequence length="86" mass="10211">MRYATYIYKFVTKIHYLCFIFLILTYVQALDVRARKCPGRIDQEYGINGRCIRSKHPDCNDSNCYCETSKNQTSWRNTCYCCKVKS</sequence>